<dbReference type="GeneID" id="111254684"/>
<dbReference type="KEGG" id="vde:111254684"/>
<feature type="compositionally biased region" description="Basic residues" evidence="2">
    <location>
        <begin position="282"/>
        <end position="292"/>
    </location>
</feature>
<feature type="compositionally biased region" description="Low complexity" evidence="2">
    <location>
        <begin position="263"/>
        <end position="281"/>
    </location>
</feature>
<feature type="compositionally biased region" description="Basic residues" evidence="2">
    <location>
        <begin position="122"/>
        <end position="133"/>
    </location>
</feature>
<dbReference type="Proteomes" id="UP000594260">
    <property type="component" value="Unplaced"/>
</dbReference>
<dbReference type="PANTHER" id="PTHR21812:SF1">
    <property type="entry name" value="INO80 COMPLEX SUBUNIT E"/>
    <property type="match status" value="1"/>
</dbReference>
<name>A0A7M7KSY3_VARDE</name>
<feature type="compositionally biased region" description="Polar residues" evidence="2">
    <location>
        <begin position="189"/>
        <end position="198"/>
    </location>
</feature>
<feature type="compositionally biased region" description="Gly residues" evidence="2">
    <location>
        <begin position="204"/>
        <end position="215"/>
    </location>
</feature>
<dbReference type="GO" id="GO:0031011">
    <property type="term" value="C:Ino80 complex"/>
    <property type="evidence" value="ECO:0007669"/>
    <property type="project" value="InterPro"/>
</dbReference>
<feature type="compositionally biased region" description="Gly residues" evidence="2">
    <location>
        <begin position="243"/>
        <end position="254"/>
    </location>
</feature>
<feature type="domain" description="INO80 complex subunit E N-terminal" evidence="3">
    <location>
        <begin position="8"/>
        <end position="53"/>
    </location>
</feature>
<dbReference type="InParanoid" id="A0A7M7KSY3"/>
<evidence type="ECO:0000256" key="1">
    <source>
        <dbReference type="SAM" id="Coils"/>
    </source>
</evidence>
<evidence type="ECO:0000313" key="5">
    <source>
        <dbReference type="Proteomes" id="UP000594260"/>
    </source>
</evidence>
<feature type="compositionally biased region" description="Polar residues" evidence="2">
    <location>
        <begin position="298"/>
        <end position="325"/>
    </location>
</feature>
<dbReference type="RefSeq" id="XP_022671526.1">
    <property type="nucleotide sequence ID" value="XM_022815791.1"/>
</dbReference>
<evidence type="ECO:0000256" key="2">
    <source>
        <dbReference type="SAM" id="MobiDB-lite"/>
    </source>
</evidence>
<dbReference type="InterPro" id="IPR056515">
    <property type="entry name" value="INO80E_N"/>
</dbReference>
<dbReference type="OrthoDB" id="5977486at2759"/>
<keyword evidence="5" id="KW-1185">Reference proteome</keyword>
<dbReference type="EnsemblMetazoa" id="XM_022815791">
    <property type="protein sequence ID" value="XP_022671526"/>
    <property type="gene ID" value="LOC111254684"/>
</dbReference>
<feature type="compositionally biased region" description="Acidic residues" evidence="2">
    <location>
        <begin position="56"/>
        <end position="71"/>
    </location>
</feature>
<feature type="compositionally biased region" description="Polar residues" evidence="2">
    <location>
        <begin position="357"/>
        <end position="371"/>
    </location>
</feature>
<keyword evidence="1" id="KW-0175">Coiled coil</keyword>
<feature type="compositionally biased region" description="Gly residues" evidence="2">
    <location>
        <begin position="136"/>
        <end position="168"/>
    </location>
</feature>
<feature type="compositionally biased region" description="Polar residues" evidence="2">
    <location>
        <begin position="99"/>
        <end position="113"/>
    </location>
</feature>
<evidence type="ECO:0000259" key="3">
    <source>
        <dbReference type="Pfam" id="PF24237"/>
    </source>
</evidence>
<feature type="region of interest" description="Disordered" evidence="2">
    <location>
        <begin position="51"/>
        <end position="328"/>
    </location>
</feature>
<feature type="coiled-coil region" evidence="1">
    <location>
        <begin position="11"/>
        <end position="45"/>
    </location>
</feature>
<feature type="region of interest" description="Disordered" evidence="2">
    <location>
        <begin position="357"/>
        <end position="403"/>
    </location>
</feature>
<sequence>MDPSLDPKQQYGELKRKVRQLIAENEIYKQEIAKVNDRLLRVTRDKAFLLDQLLPYEEDDSSTESELSDSDQDSHLPTPQPQPNTPSVPRRTQLPHIGTTGQEKNNRSGTSVASEKPPSGTKKPRPPRPRKPRNPQGGGPGGEPGGPCSRFGGGGGPGKSGNGKGGNSSGHNLDASTGNGGAGGGGSKRLTSSSNAQENHYLEGSGGGSSGGYQKGSGSHKDASGAVTHGAPGDRSFHSVSPGSGGRKSGGGGGQRKKARLEQQAAVIAGQGAQPVQAGRQQHAKSASRHRSSNSSNTNQTYLHQGTGGYTQSNTSARHASSGRKSGSHAVTVAAAAALASNAGSPIGVGLTISRESGTGTAVSTNSSLEANHSRSGHHGNSSGVIPSPSVAAATRPNNPLTPEELERHLAAKQGARKIQSLPPQPASLTLPAELFNEDAFLGDFAAEQIV</sequence>
<accession>A0A7M7KSY3</accession>
<dbReference type="GO" id="GO:0006338">
    <property type="term" value="P:chromatin remodeling"/>
    <property type="evidence" value="ECO:0007669"/>
    <property type="project" value="InterPro"/>
</dbReference>
<evidence type="ECO:0000313" key="4">
    <source>
        <dbReference type="EnsemblMetazoa" id="XP_022671526"/>
    </source>
</evidence>
<dbReference type="Pfam" id="PF24237">
    <property type="entry name" value="INO80E"/>
    <property type="match status" value="1"/>
</dbReference>
<feature type="compositionally biased region" description="Gly residues" evidence="2">
    <location>
        <begin position="178"/>
        <end position="187"/>
    </location>
</feature>
<reference evidence="4" key="1">
    <citation type="submission" date="2021-01" db="UniProtKB">
        <authorList>
            <consortium name="EnsemblMetazoa"/>
        </authorList>
    </citation>
    <scope>IDENTIFICATION</scope>
</reference>
<protein>
    <recommendedName>
        <fullName evidence="3">INO80 complex subunit E N-terminal domain-containing protein</fullName>
    </recommendedName>
</protein>
<dbReference type="AlphaFoldDB" id="A0A7M7KSY3"/>
<dbReference type="InterPro" id="IPR026678">
    <property type="entry name" value="INO80E"/>
</dbReference>
<dbReference type="PANTHER" id="PTHR21812">
    <property type="entry name" value="INO80 COMPLEX SUBUNIT E"/>
    <property type="match status" value="1"/>
</dbReference>
<organism evidence="4 5">
    <name type="scientific">Varroa destructor</name>
    <name type="common">Honeybee mite</name>
    <dbReference type="NCBI Taxonomy" id="109461"/>
    <lineage>
        <taxon>Eukaryota</taxon>
        <taxon>Metazoa</taxon>
        <taxon>Ecdysozoa</taxon>
        <taxon>Arthropoda</taxon>
        <taxon>Chelicerata</taxon>
        <taxon>Arachnida</taxon>
        <taxon>Acari</taxon>
        <taxon>Parasitiformes</taxon>
        <taxon>Mesostigmata</taxon>
        <taxon>Gamasina</taxon>
        <taxon>Dermanyssoidea</taxon>
        <taxon>Varroidae</taxon>
        <taxon>Varroa</taxon>
    </lineage>
</organism>
<proteinExistence type="predicted"/>